<dbReference type="Gene3D" id="3.20.20.140">
    <property type="entry name" value="Metal-dependent hydrolases"/>
    <property type="match status" value="1"/>
</dbReference>
<dbReference type="AlphaFoldDB" id="A0A2H1L3D1"/>
<dbReference type="EMBL" id="FXZM01000004">
    <property type="protein sequence ID" value="SMY11401.1"/>
    <property type="molecule type" value="Genomic_DNA"/>
</dbReference>
<reference evidence="3" key="1">
    <citation type="submission" date="2017-03" db="EMBL/GenBank/DDBJ databases">
        <authorList>
            <person name="Monnet C."/>
        </authorList>
    </citation>
    <scope>NUCLEOTIDE SEQUENCE [LARGE SCALE GENOMIC DNA]</scope>
    <source>
        <strain evidence="3">SJ5-8</strain>
    </source>
</reference>
<dbReference type="Pfam" id="PF01979">
    <property type="entry name" value="Amidohydro_1"/>
    <property type="match status" value="1"/>
</dbReference>
<evidence type="ECO:0000313" key="3">
    <source>
        <dbReference type="Proteomes" id="UP000234462"/>
    </source>
</evidence>
<evidence type="ECO:0000313" key="2">
    <source>
        <dbReference type="EMBL" id="SMY11401.1"/>
    </source>
</evidence>
<accession>A0A2H1L3D1</accession>
<gene>
    <name evidence="2" type="ORF">BJEO58_00986</name>
</gene>
<dbReference type="Gene3D" id="2.30.40.10">
    <property type="entry name" value="Urease, subunit C, domain 1"/>
    <property type="match status" value="1"/>
</dbReference>
<dbReference type="GO" id="GO:0016810">
    <property type="term" value="F:hydrolase activity, acting on carbon-nitrogen (but not peptide) bonds"/>
    <property type="evidence" value="ECO:0007669"/>
    <property type="project" value="InterPro"/>
</dbReference>
<dbReference type="SUPFAM" id="SSF51338">
    <property type="entry name" value="Composite domain of metallo-dependent hydrolases"/>
    <property type="match status" value="1"/>
</dbReference>
<dbReference type="Proteomes" id="UP000234462">
    <property type="component" value="Unassembled WGS sequence"/>
</dbReference>
<evidence type="ECO:0000259" key="1">
    <source>
        <dbReference type="Pfam" id="PF01979"/>
    </source>
</evidence>
<organism evidence="2 3">
    <name type="scientific">Brevibacterium jeotgali</name>
    <dbReference type="NCBI Taxonomy" id="1262550"/>
    <lineage>
        <taxon>Bacteria</taxon>
        <taxon>Bacillati</taxon>
        <taxon>Actinomycetota</taxon>
        <taxon>Actinomycetes</taxon>
        <taxon>Micrococcales</taxon>
        <taxon>Brevibacteriaceae</taxon>
        <taxon>Brevibacterium</taxon>
    </lineage>
</organism>
<dbReference type="InterPro" id="IPR051781">
    <property type="entry name" value="Metallo-dep_Hydrolase"/>
</dbReference>
<dbReference type="InterPro" id="IPR006680">
    <property type="entry name" value="Amidohydro-rel"/>
</dbReference>
<dbReference type="PANTHER" id="PTHR43135:SF3">
    <property type="entry name" value="ALPHA-D-RIBOSE 1-METHYLPHOSPHONATE 5-TRIPHOSPHATE DIPHOSPHATASE"/>
    <property type="match status" value="1"/>
</dbReference>
<feature type="domain" description="Amidohydrolase-related" evidence="1">
    <location>
        <begin position="64"/>
        <end position="374"/>
    </location>
</feature>
<name>A0A2H1L3D1_9MICO</name>
<proteinExistence type="predicted"/>
<dbReference type="InterPro" id="IPR032466">
    <property type="entry name" value="Metal_Hydrolase"/>
</dbReference>
<protein>
    <submittedName>
        <fullName evidence="2">Imidazolonepropionase</fullName>
    </submittedName>
</protein>
<dbReference type="InterPro" id="IPR057744">
    <property type="entry name" value="OTAase-like"/>
</dbReference>
<sequence length="456" mass="45584">MTDTLVITGTEVFDGDRFIGTHDVLVRGGVIEAVRSAEAGGAPVAAEASAAGSVVDVVDGSGQTLTPGLIDCHVHVATEGAGSLDAFVEPFSLQFFRAARNLEKTLQAGVTTARDAGGADAGVKAALAEGLVDGPDLRAAVSIMSQTGGHGDGRMASRAHMPLLAGHPGRPDGVADGLEGVRAKTREILRAGADHIKICSTGGVLSPADDPRHSQFTQAEIEVVVAEAAAQGTYVMSHAQGAEGIRSALRAGVRSIEHGIYLDAQTIELFLEKDAFLVPTLQAPQAVIDAADAGAALPPAVVEKARMVADIHREAIAAAHQAGVKIAMGTDAGVGPHGENLEELELMVGIGLSTEEALRAGTTAAAALLGLDSVEAVAGAGAGGVPSGVAGGGGAAAGGETGGGASAAAGGLALVGRVAPGYAADLVLFEGDLSRVGLSEARRRVSQVYRGGVRKR</sequence>
<dbReference type="SUPFAM" id="SSF51556">
    <property type="entry name" value="Metallo-dependent hydrolases"/>
    <property type="match status" value="1"/>
</dbReference>
<keyword evidence="3" id="KW-1185">Reference proteome</keyword>
<dbReference type="InterPro" id="IPR011059">
    <property type="entry name" value="Metal-dep_hydrolase_composite"/>
</dbReference>
<dbReference type="PANTHER" id="PTHR43135">
    <property type="entry name" value="ALPHA-D-RIBOSE 1-METHYLPHOSPHONATE 5-TRIPHOSPHATE DIPHOSPHATASE"/>
    <property type="match status" value="1"/>
</dbReference>
<dbReference type="RefSeq" id="WP_246075904.1">
    <property type="nucleotide sequence ID" value="NZ_FXZM01000004.1"/>
</dbReference>
<dbReference type="CDD" id="cd01299">
    <property type="entry name" value="Met_dep_hydrolase_A"/>
    <property type="match status" value="1"/>
</dbReference>